<keyword evidence="2" id="KW-0732">Signal</keyword>
<evidence type="ECO:0000313" key="3">
    <source>
        <dbReference type="EMBL" id="SOQ45332.1"/>
    </source>
</evidence>
<organism evidence="3">
    <name type="scientific">Spodoptera frugiperda</name>
    <name type="common">Fall armyworm</name>
    <dbReference type="NCBI Taxonomy" id="7108"/>
    <lineage>
        <taxon>Eukaryota</taxon>
        <taxon>Metazoa</taxon>
        <taxon>Ecdysozoa</taxon>
        <taxon>Arthropoda</taxon>
        <taxon>Hexapoda</taxon>
        <taxon>Insecta</taxon>
        <taxon>Pterygota</taxon>
        <taxon>Neoptera</taxon>
        <taxon>Endopterygota</taxon>
        <taxon>Lepidoptera</taxon>
        <taxon>Glossata</taxon>
        <taxon>Ditrysia</taxon>
        <taxon>Noctuoidea</taxon>
        <taxon>Noctuidae</taxon>
        <taxon>Amphipyrinae</taxon>
        <taxon>Spodoptera</taxon>
    </lineage>
</organism>
<feature type="signal peptide" evidence="2">
    <location>
        <begin position="1"/>
        <end position="17"/>
    </location>
</feature>
<protein>
    <submittedName>
        <fullName evidence="3">SFRICE_020429</fullName>
    </submittedName>
</protein>
<sequence length="139" mass="14522">MLWLCCVVSALLLQAGANPAQHMVVVGDAHVCMCVCVQPLQPEQRPLSLVSELGSRLGAHPARLQDARLPLPSPQDLDAIKKVAQILVTLGQQVLGSRYSARVIPGIIGEPVPAPGGCEPAAGADDVPTDPVTLDRQPA</sequence>
<dbReference type="AlphaFoldDB" id="A0A2H1VXW2"/>
<accession>A0A2H1VXW2</accession>
<reference evidence="3" key="1">
    <citation type="submission" date="2016-07" db="EMBL/GenBank/DDBJ databases">
        <authorList>
            <person name="Bretaudeau A."/>
        </authorList>
    </citation>
    <scope>NUCLEOTIDE SEQUENCE</scope>
    <source>
        <strain evidence="3">Rice</strain>
        <tissue evidence="3">Whole body</tissue>
    </source>
</reference>
<proteinExistence type="predicted"/>
<dbReference type="EMBL" id="ODYU01004943">
    <property type="protein sequence ID" value="SOQ45332.1"/>
    <property type="molecule type" value="Genomic_DNA"/>
</dbReference>
<evidence type="ECO:0000256" key="1">
    <source>
        <dbReference type="SAM" id="MobiDB-lite"/>
    </source>
</evidence>
<gene>
    <name evidence="3" type="ORF">SFRICE_020429</name>
</gene>
<evidence type="ECO:0000256" key="2">
    <source>
        <dbReference type="SAM" id="SignalP"/>
    </source>
</evidence>
<feature type="region of interest" description="Disordered" evidence="1">
    <location>
        <begin position="115"/>
        <end position="139"/>
    </location>
</feature>
<name>A0A2H1VXW2_SPOFR</name>
<feature type="compositionally biased region" description="Low complexity" evidence="1">
    <location>
        <begin position="115"/>
        <end position="124"/>
    </location>
</feature>
<feature type="chain" id="PRO_5013917400" evidence="2">
    <location>
        <begin position="18"/>
        <end position="139"/>
    </location>
</feature>